<keyword evidence="5" id="KW-0998">Cell outer membrane</keyword>
<evidence type="ECO:0000259" key="7">
    <source>
        <dbReference type="Pfam" id="PF07980"/>
    </source>
</evidence>
<comment type="similarity">
    <text evidence="2">Belongs to the SusD family.</text>
</comment>
<dbReference type="Proteomes" id="UP000619457">
    <property type="component" value="Unassembled WGS sequence"/>
</dbReference>
<evidence type="ECO:0000256" key="3">
    <source>
        <dbReference type="ARBA" id="ARBA00022729"/>
    </source>
</evidence>
<feature type="domain" description="RagB/SusD" evidence="7">
    <location>
        <begin position="423"/>
        <end position="550"/>
    </location>
</feature>
<feature type="chain" id="PRO_5037066031" evidence="6">
    <location>
        <begin position="22"/>
        <end position="551"/>
    </location>
</feature>
<accession>A0A918PP50</accession>
<dbReference type="EMBL" id="BMWX01000001">
    <property type="protein sequence ID" value="GGZ16410.1"/>
    <property type="molecule type" value="Genomic_DNA"/>
</dbReference>
<evidence type="ECO:0000259" key="8">
    <source>
        <dbReference type="Pfam" id="PF14322"/>
    </source>
</evidence>
<feature type="domain" description="SusD-like N-terminal" evidence="8">
    <location>
        <begin position="43"/>
        <end position="223"/>
    </location>
</feature>
<sequence>MKNIYKIVLSVCLLSCLSCNENDWLQEEPLDFYTPGNSFSKPSDFNSAIARIYKNVFPTLLNINSNAGRAMHYPSDMVWDAIDVTHDLNLYEDKMTPTTNVVQDLWTNLYRMIFDANVVLGRIDDPSLVFDSEEQRNGFKAEAMFFRALAYRTLAVFYGGVPIVLEETTTPRRDFERASKDAVIDQALSDLQFAVENLPEVTELKEDGRLTKAVANHLLTEVYIIKGDYSSAISAANEVINNPNYELMKNRFGSRMTEQGDVYWDLFRRNNQNRSSGNRESLWVRQFEYLVDGGGADNPWPRFLIPMYWQLKGADDENLFIGPSNAYGGRGIGWYAPTLYARDVIWENAENDIRTSDNNILRDIVANNPNSAFYGQKIVESGAIDDFPNILDRWWNVIFTKIAPVNNFPDEFVLNPETGLLNNSSNNMLTDQYIFRLAETYLLRAEAHFLNGDPGSAAADINVVRDRSSAPLISAAEVDMDYILDERSRELAWEELRVFTLMRTGKFIERVKQYNPVTGDRIADHQSVWPIPFREIETNTEVKLVQNPGYF</sequence>
<dbReference type="Pfam" id="PF07980">
    <property type="entry name" value="SusD_RagB"/>
    <property type="match status" value="1"/>
</dbReference>
<keyword evidence="4" id="KW-0472">Membrane</keyword>
<evidence type="ECO:0000256" key="4">
    <source>
        <dbReference type="ARBA" id="ARBA00023136"/>
    </source>
</evidence>
<organism evidence="9 10">
    <name type="scientific">Echinicola pacifica</name>
    <dbReference type="NCBI Taxonomy" id="346377"/>
    <lineage>
        <taxon>Bacteria</taxon>
        <taxon>Pseudomonadati</taxon>
        <taxon>Bacteroidota</taxon>
        <taxon>Cytophagia</taxon>
        <taxon>Cytophagales</taxon>
        <taxon>Cyclobacteriaceae</taxon>
        <taxon>Echinicola</taxon>
    </lineage>
</organism>
<dbReference type="InterPro" id="IPR033985">
    <property type="entry name" value="SusD-like_N"/>
</dbReference>
<evidence type="ECO:0000256" key="1">
    <source>
        <dbReference type="ARBA" id="ARBA00004442"/>
    </source>
</evidence>
<evidence type="ECO:0000256" key="6">
    <source>
        <dbReference type="SAM" id="SignalP"/>
    </source>
</evidence>
<reference evidence="9" key="1">
    <citation type="journal article" date="2014" name="Int. J. Syst. Evol. Microbiol.">
        <title>Complete genome sequence of Corynebacterium casei LMG S-19264T (=DSM 44701T), isolated from a smear-ripened cheese.</title>
        <authorList>
            <consortium name="US DOE Joint Genome Institute (JGI-PGF)"/>
            <person name="Walter F."/>
            <person name="Albersmeier A."/>
            <person name="Kalinowski J."/>
            <person name="Ruckert C."/>
        </authorList>
    </citation>
    <scope>NUCLEOTIDE SEQUENCE</scope>
    <source>
        <strain evidence="9">KCTC 12368</strain>
    </source>
</reference>
<gene>
    <name evidence="9" type="ORF">GCM10007049_05920</name>
</gene>
<proteinExistence type="inferred from homology"/>
<dbReference type="AlphaFoldDB" id="A0A918PP50"/>
<feature type="signal peptide" evidence="6">
    <location>
        <begin position="1"/>
        <end position="21"/>
    </location>
</feature>
<evidence type="ECO:0000313" key="9">
    <source>
        <dbReference type="EMBL" id="GGZ16410.1"/>
    </source>
</evidence>
<comment type="caution">
    <text evidence="9">The sequence shown here is derived from an EMBL/GenBank/DDBJ whole genome shotgun (WGS) entry which is preliminary data.</text>
</comment>
<keyword evidence="10" id="KW-1185">Reference proteome</keyword>
<dbReference type="RefSeq" id="WP_018474147.1">
    <property type="nucleotide sequence ID" value="NZ_BMWX01000001.1"/>
</dbReference>
<dbReference type="Gene3D" id="1.25.40.390">
    <property type="match status" value="1"/>
</dbReference>
<comment type="subcellular location">
    <subcellularLocation>
        <location evidence="1">Cell outer membrane</location>
    </subcellularLocation>
</comment>
<dbReference type="SUPFAM" id="SSF48452">
    <property type="entry name" value="TPR-like"/>
    <property type="match status" value="1"/>
</dbReference>
<evidence type="ECO:0000313" key="10">
    <source>
        <dbReference type="Proteomes" id="UP000619457"/>
    </source>
</evidence>
<evidence type="ECO:0000256" key="5">
    <source>
        <dbReference type="ARBA" id="ARBA00023237"/>
    </source>
</evidence>
<dbReference type="GO" id="GO:0009279">
    <property type="term" value="C:cell outer membrane"/>
    <property type="evidence" value="ECO:0007669"/>
    <property type="project" value="UniProtKB-SubCell"/>
</dbReference>
<protein>
    <submittedName>
        <fullName evidence="9">Membrane protein</fullName>
    </submittedName>
</protein>
<reference evidence="9" key="2">
    <citation type="submission" date="2020-09" db="EMBL/GenBank/DDBJ databases">
        <authorList>
            <person name="Sun Q."/>
            <person name="Kim S."/>
        </authorList>
    </citation>
    <scope>NUCLEOTIDE SEQUENCE</scope>
    <source>
        <strain evidence="9">KCTC 12368</strain>
    </source>
</reference>
<keyword evidence="3 6" id="KW-0732">Signal</keyword>
<dbReference type="Pfam" id="PF14322">
    <property type="entry name" value="SusD-like_3"/>
    <property type="match status" value="1"/>
</dbReference>
<name>A0A918PP50_9BACT</name>
<dbReference type="InterPro" id="IPR012944">
    <property type="entry name" value="SusD_RagB_dom"/>
</dbReference>
<evidence type="ECO:0000256" key="2">
    <source>
        <dbReference type="ARBA" id="ARBA00006275"/>
    </source>
</evidence>
<dbReference type="InterPro" id="IPR011990">
    <property type="entry name" value="TPR-like_helical_dom_sf"/>
</dbReference>